<sequence length="308" mass="37174">MSCIQCGKESDEKYIIDSRGTEYCSEDCMEEYHDKRDISFEPHPYEDTYLLFRRAYIEHLDNWEQTLDKTPRNLEDAVDQLLEEIDELIEEHSDFIRVDGDDGPYAWEIYQYTLKLSKLQKRIFAWRPIRKVWYWLEGSGANYGSLDEEREGIYNKIGKDLYLAGYEDLILYVIKHHQHPYHWGLNYVFNHAEMAEEAFRILKPYCNKCEVELSIIESYKCEAHCGDILETNADNYMNDWFYCYSCKESGDHGIFTPQELERELRYYEKNEGERQIVIYELRDWCYPYKQKIKRTCRAFDVEFPSWTD</sequence>
<dbReference type="EMBL" id="QUBQ01000005">
    <property type="protein sequence ID" value="REK71497.1"/>
    <property type="molecule type" value="Genomic_DNA"/>
</dbReference>
<accession>A0A371P6B7</accession>
<dbReference type="Proteomes" id="UP000261905">
    <property type="component" value="Unassembled WGS sequence"/>
</dbReference>
<keyword evidence="3" id="KW-1185">Reference proteome</keyword>
<evidence type="ECO:0000313" key="2">
    <source>
        <dbReference type="EMBL" id="REK71497.1"/>
    </source>
</evidence>
<organism evidence="2 3">
    <name type="scientific">Paenibacillus paeoniae</name>
    <dbReference type="NCBI Taxonomy" id="2292705"/>
    <lineage>
        <taxon>Bacteria</taxon>
        <taxon>Bacillati</taxon>
        <taxon>Bacillota</taxon>
        <taxon>Bacilli</taxon>
        <taxon>Bacillales</taxon>
        <taxon>Paenibacillaceae</taxon>
        <taxon>Paenibacillus</taxon>
    </lineage>
</organism>
<dbReference type="RefSeq" id="WP_116048753.1">
    <property type="nucleotide sequence ID" value="NZ_QUBQ01000005.1"/>
</dbReference>
<protein>
    <submittedName>
        <fullName evidence="2">Uncharacterized protein</fullName>
    </submittedName>
</protein>
<evidence type="ECO:0000256" key="1">
    <source>
        <dbReference type="SAM" id="Coils"/>
    </source>
</evidence>
<proteinExistence type="predicted"/>
<evidence type="ECO:0000313" key="3">
    <source>
        <dbReference type="Proteomes" id="UP000261905"/>
    </source>
</evidence>
<comment type="caution">
    <text evidence="2">The sequence shown here is derived from an EMBL/GenBank/DDBJ whole genome shotgun (WGS) entry which is preliminary data.</text>
</comment>
<keyword evidence="1" id="KW-0175">Coiled coil</keyword>
<reference evidence="2 3" key="1">
    <citation type="submission" date="2018-08" db="EMBL/GenBank/DDBJ databases">
        <title>Paenibacillus sp. M4BSY-1, whole genome shotgun sequence.</title>
        <authorList>
            <person name="Tuo L."/>
        </authorList>
    </citation>
    <scope>NUCLEOTIDE SEQUENCE [LARGE SCALE GENOMIC DNA]</scope>
    <source>
        <strain evidence="2 3">M4BSY-1</strain>
    </source>
</reference>
<dbReference type="OrthoDB" id="2571140at2"/>
<name>A0A371P6B7_9BACL</name>
<gene>
    <name evidence="2" type="ORF">DX130_21085</name>
</gene>
<feature type="coiled-coil region" evidence="1">
    <location>
        <begin position="71"/>
        <end position="98"/>
    </location>
</feature>
<dbReference type="AlphaFoldDB" id="A0A371P6B7"/>